<dbReference type="KEGG" id="daer:H9K75_07360"/>
<dbReference type="PANTHER" id="PTHR34819">
    <property type="entry name" value="LARGE CYSTEINE-RICH PERIPLASMIC PROTEIN OMCB"/>
    <property type="match status" value="1"/>
</dbReference>
<dbReference type="Gene3D" id="2.60.40.10">
    <property type="entry name" value="Immunoglobulins"/>
    <property type="match status" value="1"/>
</dbReference>
<feature type="domain" description="DUF11" evidence="1">
    <location>
        <begin position="81"/>
        <end position="188"/>
    </location>
</feature>
<gene>
    <name evidence="2" type="ORF">H9K75_07360</name>
</gene>
<dbReference type="AlphaFoldDB" id="A0A7H0GN67"/>
<feature type="domain" description="DUF11" evidence="1">
    <location>
        <begin position="606"/>
        <end position="724"/>
    </location>
</feature>
<reference evidence="2 3" key="1">
    <citation type="submission" date="2020-08" db="EMBL/GenBank/DDBJ databases">
        <title>Genome sequence of Diaphorobacter aerolatus KACC 16536T.</title>
        <authorList>
            <person name="Hyun D.-W."/>
            <person name="Bae J.-W."/>
        </authorList>
    </citation>
    <scope>NUCLEOTIDE SEQUENCE [LARGE SCALE GENOMIC DNA]</scope>
    <source>
        <strain evidence="2 3">KACC 16536</strain>
    </source>
</reference>
<protein>
    <submittedName>
        <fullName evidence="2">DUF11 domain-containing protein</fullName>
    </submittedName>
</protein>
<accession>A0A7H0GN67</accession>
<dbReference type="InterPro" id="IPR001434">
    <property type="entry name" value="OmcB-like_DUF11"/>
</dbReference>
<feature type="domain" description="DUF11" evidence="1">
    <location>
        <begin position="217"/>
        <end position="324"/>
    </location>
</feature>
<feature type="domain" description="DUF11" evidence="1">
    <location>
        <begin position="742"/>
        <end position="843"/>
    </location>
</feature>
<dbReference type="NCBIfam" id="TIGR01451">
    <property type="entry name" value="B_ant_repeat"/>
    <property type="match status" value="6"/>
</dbReference>
<evidence type="ECO:0000313" key="3">
    <source>
        <dbReference type="Proteomes" id="UP000516028"/>
    </source>
</evidence>
<sequence length="860" mass="82742">MNPALPAIPANGSANQVSATNTSIAAGTTHTYTVAITFVTSSGVTALACTGSAGNGAYNAARIAGVAPAANCGPLPGLPNLGIAKSSNGPWLVGQANANYTLTVTNSGNAATSGAITVIDNLPAGITATAGTYSGWACGVSGQTVTCTSSAALVASGGSVAITLPVAVADTAAPTITNAASVGGGGDPYNGGNPPVPGSCSDSHCANDTTTVSKKADLSITKTASPASGYVPGQDLNYTLVVSNAGPSDVTGVSVADTVPASVAVTSWSCAASAGATCGTTGGTTNTVSLPGASLASGSSITISITGKAQLAATGDIVNTATVTPPAGVSCTTAPCARTATVTNTNGGTPGLAITKVATPSAFAVGQTGIYSLSVRNNGTSSTSGQITVTDTMPTGITITPALTNNVNGWDCSASTALQLSCTNSVVLLPGSNAPVINAPVSIANGTASPVTNTASVSGGGTACTAATCQSELVTNVNAPYLDVTKSLNGSFVVGQPTSYVITATNNGQAATLAGTITDVIPAGLVIGTLPASCSASAQTLTCSVPSGLSTGSSVSFTIPVTPSASANNQALQNVAKANADTGDASCPAAAHCSGTTDNPVTAPQLTLTKNASVATFTVGQAAQYQLVLRNTGTAATTAATTVTDTVPAGLTIDTAALPAGCTNTPAGSQTLVCTVASLAVNASVALNITVTPQNTVNGISVTNQATATGGGDPLCANGTQAASLPARCAPTNTTAVNAPRLVLSKAASTPTFSVGVPASYTLSVTNTGTAATSGAITITDVMPASLMLGTLPAGCTAQGQQVSCTITQSLTASPAAGSEASFVIPVTPIASAAPSVTNTATALGAVIRPARQRTTARPA</sequence>
<evidence type="ECO:0000313" key="2">
    <source>
        <dbReference type="EMBL" id="QNP49733.1"/>
    </source>
</evidence>
<name>A0A7H0GN67_9BURK</name>
<dbReference type="InterPro" id="IPR047589">
    <property type="entry name" value="DUF11_rpt"/>
</dbReference>
<dbReference type="EMBL" id="CP060783">
    <property type="protein sequence ID" value="QNP49733.1"/>
    <property type="molecule type" value="Genomic_DNA"/>
</dbReference>
<feature type="domain" description="DUF11" evidence="1">
    <location>
        <begin position="482"/>
        <end position="584"/>
    </location>
</feature>
<evidence type="ECO:0000259" key="1">
    <source>
        <dbReference type="Pfam" id="PF01345"/>
    </source>
</evidence>
<proteinExistence type="predicted"/>
<dbReference type="PANTHER" id="PTHR34819:SF3">
    <property type="entry name" value="CELL SURFACE PROTEIN"/>
    <property type="match status" value="1"/>
</dbReference>
<dbReference type="InterPro" id="IPR051172">
    <property type="entry name" value="Chlamydia_OmcB"/>
</dbReference>
<keyword evidence="3" id="KW-1185">Reference proteome</keyword>
<dbReference type="Proteomes" id="UP000516028">
    <property type="component" value="Chromosome"/>
</dbReference>
<dbReference type="InterPro" id="IPR013783">
    <property type="entry name" value="Ig-like_fold"/>
</dbReference>
<dbReference type="RefSeq" id="WP_187725275.1">
    <property type="nucleotide sequence ID" value="NZ_CP060783.1"/>
</dbReference>
<organism evidence="2 3">
    <name type="scientific">Diaphorobacter aerolatus</name>
    <dbReference type="NCBI Taxonomy" id="1288495"/>
    <lineage>
        <taxon>Bacteria</taxon>
        <taxon>Pseudomonadati</taxon>
        <taxon>Pseudomonadota</taxon>
        <taxon>Betaproteobacteria</taxon>
        <taxon>Burkholderiales</taxon>
        <taxon>Comamonadaceae</taxon>
        <taxon>Diaphorobacter</taxon>
    </lineage>
</organism>
<feature type="domain" description="DUF11" evidence="1">
    <location>
        <begin position="352"/>
        <end position="459"/>
    </location>
</feature>
<dbReference type="Pfam" id="PF01345">
    <property type="entry name" value="DUF11"/>
    <property type="match status" value="6"/>
</dbReference>